<organism evidence="4 5">
    <name type="scientific">Yersinia alsatica</name>
    <dbReference type="NCBI Taxonomy" id="2890317"/>
    <lineage>
        <taxon>Bacteria</taxon>
        <taxon>Pseudomonadati</taxon>
        <taxon>Pseudomonadota</taxon>
        <taxon>Gammaproteobacteria</taxon>
        <taxon>Enterobacterales</taxon>
        <taxon>Yersiniaceae</taxon>
        <taxon>Yersinia</taxon>
    </lineage>
</organism>
<dbReference type="SUPFAM" id="SSF55729">
    <property type="entry name" value="Acyl-CoA N-acyltransferases (Nat)"/>
    <property type="match status" value="1"/>
</dbReference>
<accession>A0ABY5UNZ8</accession>
<evidence type="ECO:0000256" key="2">
    <source>
        <dbReference type="ARBA" id="ARBA00023315"/>
    </source>
</evidence>
<dbReference type="InterPro" id="IPR000182">
    <property type="entry name" value="GNAT_dom"/>
</dbReference>
<dbReference type="Gene3D" id="3.40.630.30">
    <property type="match status" value="1"/>
</dbReference>
<dbReference type="PANTHER" id="PTHR43800:SF1">
    <property type="entry name" value="PEPTIDYL-LYSINE N-ACETYLTRANSFERASE YJAB"/>
    <property type="match status" value="1"/>
</dbReference>
<dbReference type="Proteomes" id="UP001057860">
    <property type="component" value="Chromosome"/>
</dbReference>
<dbReference type="Pfam" id="PF13673">
    <property type="entry name" value="Acetyltransf_10"/>
    <property type="match status" value="1"/>
</dbReference>
<evidence type="ECO:0000313" key="5">
    <source>
        <dbReference type="Proteomes" id="UP001057860"/>
    </source>
</evidence>
<feature type="domain" description="N-acetyltransferase" evidence="3">
    <location>
        <begin position="1"/>
        <end position="141"/>
    </location>
</feature>
<sequence length="144" mass="16123">MIRRAIPTDSSRLIEVWESAVRKTHLFLTEADIQFYLPQVRDIYLPALEVWLFEKDAEVVGLIGLDGNKVEMLFVDPAYHGKGIGKALLAHAQHLKGKLSVDVNEQNPAALAFYLHCGFIKTGRSELDGEGKPFPLIHLAQSEQ</sequence>
<evidence type="ECO:0000259" key="3">
    <source>
        <dbReference type="PROSITE" id="PS51186"/>
    </source>
</evidence>
<dbReference type="PROSITE" id="PS51186">
    <property type="entry name" value="GNAT"/>
    <property type="match status" value="1"/>
</dbReference>
<dbReference type="GeneID" id="75142667"/>
<dbReference type="PANTHER" id="PTHR43800">
    <property type="entry name" value="PEPTIDYL-LYSINE N-ACETYLTRANSFERASE YJAB"/>
    <property type="match status" value="1"/>
</dbReference>
<dbReference type="InterPro" id="IPR016181">
    <property type="entry name" value="Acyl_CoA_acyltransferase"/>
</dbReference>
<evidence type="ECO:0000313" key="4">
    <source>
        <dbReference type="EMBL" id="UWM45193.1"/>
    </source>
</evidence>
<protein>
    <submittedName>
        <fullName evidence="4">GNAT family N-acetyltransferase</fullName>
        <ecNumber evidence="4">2.3.1.-</ecNumber>
    </submittedName>
</protein>
<dbReference type="RefSeq" id="WP_050152097.1">
    <property type="nucleotide sequence ID" value="NZ_CP104006.1"/>
</dbReference>
<dbReference type="EC" id="2.3.1.-" evidence="4"/>
<dbReference type="CDD" id="cd04301">
    <property type="entry name" value="NAT_SF"/>
    <property type="match status" value="1"/>
</dbReference>
<dbReference type="EMBL" id="CP104006">
    <property type="protein sequence ID" value="UWM45193.1"/>
    <property type="molecule type" value="Genomic_DNA"/>
</dbReference>
<proteinExistence type="predicted"/>
<name>A0ABY5UNZ8_9GAMM</name>
<reference evidence="4" key="1">
    <citation type="submission" date="2022-08" db="EMBL/GenBank/DDBJ databases">
        <authorList>
            <person name="Bogun A."/>
            <person name="Kislichkina A."/>
            <person name="Solomentsev V."/>
            <person name="Skryabin Y."/>
            <person name="Sizova A."/>
            <person name="Platonov M."/>
            <person name="Dentovskaya S."/>
        </authorList>
    </citation>
    <scope>NUCLEOTIDE SEQUENCE</scope>
    <source>
        <strain evidence="4">SCPM-O-B-7604</strain>
    </source>
</reference>
<dbReference type="GO" id="GO:0016746">
    <property type="term" value="F:acyltransferase activity"/>
    <property type="evidence" value="ECO:0007669"/>
    <property type="project" value="UniProtKB-KW"/>
</dbReference>
<gene>
    <name evidence="4" type="ORF">N0H69_21670</name>
</gene>
<evidence type="ECO:0000256" key="1">
    <source>
        <dbReference type="ARBA" id="ARBA00022679"/>
    </source>
</evidence>
<keyword evidence="2 4" id="KW-0012">Acyltransferase</keyword>
<keyword evidence="5" id="KW-1185">Reference proteome</keyword>
<keyword evidence="1 4" id="KW-0808">Transferase</keyword>